<evidence type="ECO:0000256" key="1">
    <source>
        <dbReference type="ARBA" id="ARBA00000085"/>
    </source>
</evidence>
<feature type="compositionally biased region" description="Polar residues" evidence="4">
    <location>
        <begin position="1"/>
        <end position="16"/>
    </location>
</feature>
<dbReference type="SMART" id="SM00388">
    <property type="entry name" value="HisKA"/>
    <property type="match status" value="1"/>
</dbReference>
<dbReference type="Gene3D" id="1.10.287.130">
    <property type="match status" value="1"/>
</dbReference>
<evidence type="ECO:0000256" key="4">
    <source>
        <dbReference type="SAM" id="MobiDB-lite"/>
    </source>
</evidence>
<dbReference type="SUPFAM" id="SSF55874">
    <property type="entry name" value="ATPase domain of HSP90 chaperone/DNA topoisomerase II/histidine kinase"/>
    <property type="match status" value="1"/>
</dbReference>
<dbReference type="SMART" id="SM00091">
    <property type="entry name" value="PAS"/>
    <property type="match status" value="2"/>
</dbReference>
<name>A0ABT5D351_9BACT</name>
<comment type="caution">
    <text evidence="7">The sequence shown here is derived from an EMBL/GenBank/DDBJ whole genome shotgun (WGS) entry which is preliminary data.</text>
</comment>
<sequence length="530" mass="58285">MSESRVSAAPQESLSTPLPERPGAAGGESLTGGRESELPYRELFLSVAELIPEAIYTKDLQGRYTFINSAGARYLGLPIPEIIGRKDCELMTPEEAQNTLEFDRQTLLAGRTLHAEMTEFLGGVRREWISTRGILRRPDGQMMGMFGISRDVSEHRRSEATQLQNEALFRATASSSFDAFFLLREEPDGLRLLRLNSHGEALLGCQATEAEGGLFTDFPQAGFIAPPHLCQEVWRTGKPHDEEVEQALPQQGRRWFRRQLSAVGNCMAVMLRDITQQRENELRLRLNERMAAIGMLAAGVAHEINNPLAFVSSNLNFIDTELRRAPPSAADVTELREAISDAREGAERMRIIVQSLKALSRGDSITTQPVDLHEVLENSVHLAWSRLRSKGRLVRDYGELPPVLGNSVQLSQVFVNLLINAAQALQKTGGEIRLVTRMHSPNRALVEVHDNGCGIAAEHLDRIFEPFFTTKPVGEGTGLGLSISHDIVRGLGGELSVSSTLDVGTTFRILLPAAPEAMAQPPLPTGDGVH</sequence>
<dbReference type="Pfam" id="PF00512">
    <property type="entry name" value="HisKA"/>
    <property type="match status" value="1"/>
</dbReference>
<dbReference type="InterPro" id="IPR035965">
    <property type="entry name" value="PAS-like_dom_sf"/>
</dbReference>
<dbReference type="InterPro" id="IPR036097">
    <property type="entry name" value="HisK_dim/P_sf"/>
</dbReference>
<dbReference type="NCBIfam" id="TIGR00229">
    <property type="entry name" value="sensory_box"/>
    <property type="match status" value="1"/>
</dbReference>
<evidence type="ECO:0000259" key="6">
    <source>
        <dbReference type="PROSITE" id="PS50112"/>
    </source>
</evidence>
<dbReference type="Gene3D" id="3.30.450.20">
    <property type="entry name" value="PAS domain"/>
    <property type="match status" value="2"/>
</dbReference>
<dbReference type="InterPro" id="IPR003661">
    <property type="entry name" value="HisK_dim/P_dom"/>
</dbReference>
<evidence type="ECO:0000313" key="8">
    <source>
        <dbReference type="Proteomes" id="UP001221838"/>
    </source>
</evidence>
<dbReference type="InterPro" id="IPR004358">
    <property type="entry name" value="Sig_transdc_His_kin-like_C"/>
</dbReference>
<proteinExistence type="predicted"/>
<dbReference type="SUPFAM" id="SSF55785">
    <property type="entry name" value="PYP-like sensor domain (PAS domain)"/>
    <property type="match status" value="2"/>
</dbReference>
<keyword evidence="3" id="KW-0597">Phosphoprotein</keyword>
<dbReference type="PROSITE" id="PS50112">
    <property type="entry name" value="PAS"/>
    <property type="match status" value="1"/>
</dbReference>
<dbReference type="PANTHER" id="PTHR43065">
    <property type="entry name" value="SENSOR HISTIDINE KINASE"/>
    <property type="match status" value="1"/>
</dbReference>
<dbReference type="RefSeq" id="WP_272135599.1">
    <property type="nucleotide sequence ID" value="NZ_JAQNDM010000002.1"/>
</dbReference>
<evidence type="ECO:0000259" key="5">
    <source>
        <dbReference type="PROSITE" id="PS50109"/>
    </source>
</evidence>
<comment type="catalytic activity">
    <reaction evidence="1">
        <text>ATP + protein L-histidine = ADP + protein N-phospho-L-histidine.</text>
        <dbReference type="EC" id="2.7.13.3"/>
    </reaction>
</comment>
<organism evidence="7 8">
    <name type="scientific">Stigmatella ashevillensis</name>
    <dbReference type="NCBI Taxonomy" id="2995309"/>
    <lineage>
        <taxon>Bacteria</taxon>
        <taxon>Pseudomonadati</taxon>
        <taxon>Myxococcota</taxon>
        <taxon>Myxococcia</taxon>
        <taxon>Myxococcales</taxon>
        <taxon>Cystobacterineae</taxon>
        <taxon>Archangiaceae</taxon>
        <taxon>Stigmatella</taxon>
    </lineage>
</organism>
<dbReference type="InterPro" id="IPR005467">
    <property type="entry name" value="His_kinase_dom"/>
</dbReference>
<keyword evidence="8" id="KW-1185">Reference proteome</keyword>
<dbReference type="Pfam" id="PF02518">
    <property type="entry name" value="HATPase_c"/>
    <property type="match status" value="1"/>
</dbReference>
<dbReference type="Pfam" id="PF08448">
    <property type="entry name" value="PAS_4"/>
    <property type="match status" value="1"/>
</dbReference>
<dbReference type="InterPro" id="IPR000014">
    <property type="entry name" value="PAS"/>
</dbReference>
<dbReference type="GO" id="GO:0005524">
    <property type="term" value="F:ATP binding"/>
    <property type="evidence" value="ECO:0007669"/>
    <property type="project" value="UniProtKB-KW"/>
</dbReference>
<dbReference type="Proteomes" id="UP001221838">
    <property type="component" value="Unassembled WGS sequence"/>
</dbReference>
<dbReference type="CDD" id="cd00082">
    <property type="entry name" value="HisKA"/>
    <property type="match status" value="1"/>
</dbReference>
<dbReference type="EMBL" id="JAQNDM010000002">
    <property type="protein sequence ID" value="MDC0708100.1"/>
    <property type="molecule type" value="Genomic_DNA"/>
</dbReference>
<keyword evidence="7" id="KW-0547">Nucleotide-binding</keyword>
<dbReference type="PANTHER" id="PTHR43065:SF50">
    <property type="entry name" value="HISTIDINE KINASE"/>
    <property type="match status" value="1"/>
</dbReference>
<accession>A0ABT5D351</accession>
<dbReference type="Gene3D" id="3.30.565.10">
    <property type="entry name" value="Histidine kinase-like ATPase, C-terminal domain"/>
    <property type="match status" value="1"/>
</dbReference>
<evidence type="ECO:0000256" key="2">
    <source>
        <dbReference type="ARBA" id="ARBA00012438"/>
    </source>
</evidence>
<feature type="region of interest" description="Disordered" evidence="4">
    <location>
        <begin position="1"/>
        <end position="34"/>
    </location>
</feature>
<dbReference type="PRINTS" id="PR00344">
    <property type="entry name" value="BCTRLSENSOR"/>
</dbReference>
<dbReference type="EC" id="2.7.13.3" evidence="2"/>
<dbReference type="SMART" id="SM00387">
    <property type="entry name" value="HATPase_c"/>
    <property type="match status" value="1"/>
</dbReference>
<gene>
    <name evidence="7" type="ORF">POL68_06420</name>
</gene>
<dbReference type="InterPro" id="IPR036890">
    <property type="entry name" value="HATPase_C_sf"/>
</dbReference>
<feature type="domain" description="PAS" evidence="6">
    <location>
        <begin position="40"/>
        <end position="110"/>
    </location>
</feature>
<protein>
    <recommendedName>
        <fullName evidence="2">histidine kinase</fullName>
        <ecNumber evidence="2">2.7.13.3</ecNumber>
    </recommendedName>
</protein>
<dbReference type="CDD" id="cd00130">
    <property type="entry name" value="PAS"/>
    <property type="match status" value="1"/>
</dbReference>
<dbReference type="InterPro" id="IPR013656">
    <property type="entry name" value="PAS_4"/>
</dbReference>
<evidence type="ECO:0000256" key="3">
    <source>
        <dbReference type="ARBA" id="ARBA00022553"/>
    </source>
</evidence>
<dbReference type="SUPFAM" id="SSF47384">
    <property type="entry name" value="Homodimeric domain of signal transducing histidine kinase"/>
    <property type="match status" value="1"/>
</dbReference>
<keyword evidence="7" id="KW-0067">ATP-binding</keyword>
<dbReference type="PROSITE" id="PS50109">
    <property type="entry name" value="HIS_KIN"/>
    <property type="match status" value="1"/>
</dbReference>
<reference evidence="7 8" key="1">
    <citation type="submission" date="2022-11" db="EMBL/GenBank/DDBJ databases">
        <title>Minimal conservation of predation-associated metabolite biosynthetic gene clusters underscores biosynthetic potential of Myxococcota including descriptions for ten novel species: Archangium lansinium sp. nov., Myxococcus landrumus sp. nov., Nannocystis bai.</title>
        <authorList>
            <person name="Ahearne A."/>
            <person name="Stevens C."/>
            <person name="Dowd S."/>
        </authorList>
    </citation>
    <scope>NUCLEOTIDE SEQUENCE [LARGE SCALE GENOMIC DNA]</scope>
    <source>
        <strain evidence="7 8">NCWAL01</strain>
    </source>
</reference>
<dbReference type="InterPro" id="IPR003594">
    <property type="entry name" value="HATPase_dom"/>
</dbReference>
<feature type="domain" description="Histidine kinase" evidence="5">
    <location>
        <begin position="299"/>
        <end position="515"/>
    </location>
</feature>
<evidence type="ECO:0000313" key="7">
    <source>
        <dbReference type="EMBL" id="MDC0708100.1"/>
    </source>
</evidence>